<dbReference type="HOGENOM" id="CLU_123885_0_0_6"/>
<accession>G7UW73</accession>
<dbReference type="AlphaFoldDB" id="G7UW73"/>
<dbReference type="KEGG" id="psd:DSC_15435"/>
<evidence type="ECO:0008006" key="3">
    <source>
        <dbReference type="Google" id="ProtNLM"/>
    </source>
</evidence>
<dbReference type="InterPro" id="IPR005358">
    <property type="entry name" value="Puta_zinc/iron-chelating_dom"/>
</dbReference>
<sequence length="117" mass="12986">MHPCLRCGACCATFRVSLHWSEADPELGGSVPEALTERLDAHRLAMRGTWERQPRCIALDADIGTRSRCTIHPLRPSVCREVDASWEHGVASAQCDKARTAHGLPLLTPEDWSTLLR</sequence>
<gene>
    <name evidence="1" type="ordered locus">DSC_15435</name>
</gene>
<dbReference type="Pfam" id="PF03692">
    <property type="entry name" value="CxxCxxCC"/>
    <property type="match status" value="1"/>
</dbReference>
<dbReference type="eggNOG" id="COG0727">
    <property type="taxonomic scope" value="Bacteria"/>
</dbReference>
<dbReference type="STRING" id="1045855.DSC_15435"/>
<reference evidence="1 2" key="1">
    <citation type="journal article" date="2012" name="J. Bacteriol.">
        <title>Complete Genome Sequence of the BTEX-Degrading Bacterium Pseudoxanthomonas spadix BD-a59.</title>
        <authorList>
            <person name="Lee S.H."/>
            <person name="Jin H.M."/>
            <person name="Lee H.J."/>
            <person name="Kim J.M."/>
            <person name="Jeon C.O."/>
        </authorList>
    </citation>
    <scope>NUCLEOTIDE SEQUENCE [LARGE SCALE GENOMIC DNA]</scope>
    <source>
        <strain evidence="1 2">BD-a59</strain>
    </source>
</reference>
<dbReference type="OrthoDB" id="196483at2"/>
<organism evidence="1 2">
    <name type="scientific">Pseudoxanthomonas spadix (strain BD-a59)</name>
    <dbReference type="NCBI Taxonomy" id="1045855"/>
    <lineage>
        <taxon>Bacteria</taxon>
        <taxon>Pseudomonadati</taxon>
        <taxon>Pseudomonadota</taxon>
        <taxon>Gammaproteobacteria</taxon>
        <taxon>Lysobacterales</taxon>
        <taxon>Lysobacteraceae</taxon>
        <taxon>Pseudoxanthomonas</taxon>
    </lineage>
</organism>
<evidence type="ECO:0000313" key="2">
    <source>
        <dbReference type="Proteomes" id="UP000005870"/>
    </source>
</evidence>
<protein>
    <recommendedName>
        <fullName evidence="3">YkgJ family cysteine cluster protein</fullName>
    </recommendedName>
</protein>
<proteinExistence type="predicted"/>
<dbReference type="EMBL" id="CP003093">
    <property type="protein sequence ID" value="AER57731.1"/>
    <property type="molecule type" value="Genomic_DNA"/>
</dbReference>
<dbReference type="Proteomes" id="UP000005870">
    <property type="component" value="Chromosome"/>
</dbReference>
<keyword evidence="2" id="KW-1185">Reference proteome</keyword>
<evidence type="ECO:0000313" key="1">
    <source>
        <dbReference type="EMBL" id="AER57731.1"/>
    </source>
</evidence>
<name>G7UW73_PSEUP</name>
<dbReference type="RefSeq" id="WP_014161903.1">
    <property type="nucleotide sequence ID" value="NC_016147.2"/>
</dbReference>